<reference evidence="1" key="1">
    <citation type="submission" date="2016-02" db="EMBL/GenBank/DDBJ databases">
        <title>WGS assembly of Manihot esculenta.</title>
        <authorList>
            <person name="Bredeson J.V."/>
            <person name="Prochnik S.E."/>
            <person name="Lyons J.B."/>
            <person name="Schmutz J."/>
            <person name="Grimwood J."/>
            <person name="Vrebalov J."/>
            <person name="Bart R.S."/>
            <person name="Amuge T."/>
            <person name="Ferguson M.E."/>
            <person name="Green R."/>
            <person name="Putnam N."/>
            <person name="Stites J."/>
            <person name="Rounsley S."/>
            <person name="Rokhsar D.S."/>
        </authorList>
    </citation>
    <scope>NUCLEOTIDE SEQUENCE [LARGE SCALE GENOMIC DNA]</scope>
    <source>
        <tissue evidence="1">Leaf</tissue>
    </source>
</reference>
<evidence type="ECO:0000313" key="1">
    <source>
        <dbReference type="EMBL" id="OAY26874.1"/>
    </source>
</evidence>
<organism evidence="1">
    <name type="scientific">Manihot esculenta</name>
    <name type="common">Cassava</name>
    <name type="synonym">Jatropha manihot</name>
    <dbReference type="NCBI Taxonomy" id="3983"/>
    <lineage>
        <taxon>Eukaryota</taxon>
        <taxon>Viridiplantae</taxon>
        <taxon>Streptophyta</taxon>
        <taxon>Embryophyta</taxon>
        <taxon>Tracheophyta</taxon>
        <taxon>Spermatophyta</taxon>
        <taxon>Magnoliopsida</taxon>
        <taxon>eudicotyledons</taxon>
        <taxon>Gunneridae</taxon>
        <taxon>Pentapetalae</taxon>
        <taxon>rosids</taxon>
        <taxon>fabids</taxon>
        <taxon>Malpighiales</taxon>
        <taxon>Euphorbiaceae</taxon>
        <taxon>Crotonoideae</taxon>
        <taxon>Manihoteae</taxon>
        <taxon>Manihot</taxon>
    </lineage>
</organism>
<dbReference type="EMBL" id="CM004402">
    <property type="protein sequence ID" value="OAY26873.1"/>
    <property type="molecule type" value="Genomic_DNA"/>
</dbReference>
<gene>
    <name evidence="1" type="ORF">MANES_16G081800</name>
</gene>
<sequence length="69" mass="8419">MIKTAQARYMDSIHTQASFTQFDRFLFFYPFGSLSNLWKRKRSFLFGLSIIRQPWPEIMQLIKKKEERL</sequence>
<proteinExistence type="predicted"/>
<dbReference type="EMBL" id="CM004402">
    <property type="protein sequence ID" value="OAY26874.1"/>
    <property type="molecule type" value="Genomic_DNA"/>
</dbReference>
<protein>
    <submittedName>
        <fullName evidence="1">Uncharacterized protein</fullName>
    </submittedName>
</protein>
<accession>A0A251JFD3</accession>
<dbReference type="AlphaFoldDB" id="A0A251JFD3"/>
<name>A0A251JFD3_MANES</name>